<reference evidence="3" key="1">
    <citation type="submission" date="2022-01" db="EMBL/GenBank/DDBJ databases">
        <title>Comparative genomics reveals a dynamic genome evolution in the ectomycorrhizal milk-cap (Lactarius) mushrooms.</title>
        <authorList>
            <consortium name="DOE Joint Genome Institute"/>
            <person name="Lebreton A."/>
            <person name="Tang N."/>
            <person name="Kuo A."/>
            <person name="LaButti K."/>
            <person name="Drula E."/>
            <person name="Barry K."/>
            <person name="Clum A."/>
            <person name="Lipzen A."/>
            <person name="Mousain D."/>
            <person name="Ng V."/>
            <person name="Wang R."/>
            <person name="Wang X."/>
            <person name="Dai Y."/>
            <person name="Henrissat B."/>
            <person name="Grigoriev I.V."/>
            <person name="Guerin-Laguette A."/>
            <person name="Yu F."/>
            <person name="Martin F.M."/>
        </authorList>
    </citation>
    <scope>NUCLEOTIDE SEQUENCE</scope>
    <source>
        <strain evidence="3">QP</strain>
    </source>
</reference>
<dbReference type="InterPro" id="IPR045046">
    <property type="entry name" value="Vps9-like"/>
</dbReference>
<feature type="region of interest" description="Disordered" evidence="1">
    <location>
        <begin position="270"/>
        <end position="295"/>
    </location>
</feature>
<feature type="region of interest" description="Disordered" evidence="1">
    <location>
        <begin position="1"/>
        <end position="32"/>
    </location>
</feature>
<feature type="region of interest" description="Disordered" evidence="1">
    <location>
        <begin position="59"/>
        <end position="105"/>
    </location>
</feature>
<feature type="compositionally biased region" description="Basic and acidic residues" evidence="1">
    <location>
        <begin position="925"/>
        <end position="935"/>
    </location>
</feature>
<evidence type="ECO:0000313" key="4">
    <source>
        <dbReference type="Proteomes" id="UP001201163"/>
    </source>
</evidence>
<dbReference type="GO" id="GO:0031267">
    <property type="term" value="F:small GTPase binding"/>
    <property type="evidence" value="ECO:0007669"/>
    <property type="project" value="TreeGrafter"/>
</dbReference>
<dbReference type="PANTHER" id="PTHR23101:SF25">
    <property type="entry name" value="GTPASE-ACTIVATING PROTEIN AND VPS9 DOMAIN-CONTAINING PROTEIN 1"/>
    <property type="match status" value="1"/>
</dbReference>
<proteinExistence type="predicted"/>
<dbReference type="InterPro" id="IPR003123">
    <property type="entry name" value="VPS9"/>
</dbReference>
<dbReference type="Gene3D" id="1.20.1050.80">
    <property type="entry name" value="VPS9 domain"/>
    <property type="match status" value="2"/>
</dbReference>
<feature type="compositionally biased region" description="Polar residues" evidence="1">
    <location>
        <begin position="286"/>
        <end position="295"/>
    </location>
</feature>
<dbReference type="GO" id="GO:0016192">
    <property type="term" value="P:vesicle-mediated transport"/>
    <property type="evidence" value="ECO:0007669"/>
    <property type="project" value="InterPro"/>
</dbReference>
<organism evidence="3 4">
    <name type="scientific">Lactarius akahatsu</name>
    <dbReference type="NCBI Taxonomy" id="416441"/>
    <lineage>
        <taxon>Eukaryota</taxon>
        <taxon>Fungi</taxon>
        <taxon>Dikarya</taxon>
        <taxon>Basidiomycota</taxon>
        <taxon>Agaricomycotina</taxon>
        <taxon>Agaricomycetes</taxon>
        <taxon>Russulales</taxon>
        <taxon>Russulaceae</taxon>
        <taxon>Lactarius</taxon>
    </lineage>
</organism>
<accession>A0AAD4QHJ7</accession>
<dbReference type="GO" id="GO:0005829">
    <property type="term" value="C:cytosol"/>
    <property type="evidence" value="ECO:0007669"/>
    <property type="project" value="TreeGrafter"/>
</dbReference>
<dbReference type="AlphaFoldDB" id="A0AAD4QHJ7"/>
<dbReference type="InterPro" id="IPR037191">
    <property type="entry name" value="VPS9_dom_sf"/>
</dbReference>
<gene>
    <name evidence="3" type="ORF">EDB92DRAFT_470229</name>
</gene>
<name>A0AAD4QHJ7_9AGAM</name>
<feature type="region of interest" description="Disordered" evidence="1">
    <location>
        <begin position="578"/>
        <end position="618"/>
    </location>
</feature>
<dbReference type="SUPFAM" id="SSF109993">
    <property type="entry name" value="VPS9 domain"/>
    <property type="match status" value="1"/>
</dbReference>
<feature type="compositionally biased region" description="Low complexity" evidence="1">
    <location>
        <begin position="88"/>
        <end position="104"/>
    </location>
</feature>
<feature type="region of interest" description="Disordered" evidence="1">
    <location>
        <begin position="643"/>
        <end position="674"/>
    </location>
</feature>
<feature type="compositionally biased region" description="Polar residues" evidence="1">
    <location>
        <begin position="871"/>
        <end position="881"/>
    </location>
</feature>
<dbReference type="Pfam" id="PF02204">
    <property type="entry name" value="VPS9"/>
    <property type="match status" value="1"/>
</dbReference>
<dbReference type="EMBL" id="JAKELL010000002">
    <property type="protein sequence ID" value="KAH9000152.1"/>
    <property type="molecule type" value="Genomic_DNA"/>
</dbReference>
<dbReference type="PROSITE" id="PS51205">
    <property type="entry name" value="VPS9"/>
    <property type="match status" value="1"/>
</dbReference>
<dbReference type="GO" id="GO:0005085">
    <property type="term" value="F:guanyl-nucleotide exchange factor activity"/>
    <property type="evidence" value="ECO:0007669"/>
    <property type="project" value="InterPro"/>
</dbReference>
<sequence>MSSRRDDLFPSGSIGRTQGSLIQRIPSPTPSLTREALTAHPLLSPSPASAPVNAAVSISDTLDASPPGTRYATYTPRHRTAPTTGTTLQSSLSVSPQQQPGGSSAANKLQLMNLKAGAQSIGLETNSLGWDILERLVAEHDNNPEWSDVWNALIVGKGTLLLPLESGGHTDITPDFVKDHVALCESPTGDTVPLVTLSGLRGILVGETLTFRSSLLPGCKAFEGLLTPATRVTALASLSPLPTIPSSTPSQKYPTFTLPVHTHSLPLPPHVVAKPPLPPRPGLRASSQTGPSRLSSSFASLFGKASAPTTPTPTPPAQNAEHEHAIEVAAYTIDRRIVRKDVGKAINKALKNEVKETLLMSGVPPWAIGRVYDFTIGLYPFVKSGDAKHGAASSALYVIDPPQETAEELAAQFQAFYAELEEGLFTGGSPSTARPIRDNLLEAEQEKARERRSNGKVVSEQHAHEILEAVERVICALFYDRLYLLPKSDDASHDEALSSRVAALNMLDLGLEHLGVDVGAAGAGVEAALKVCGDILSRLENPESRCPADKAAVLVAAHKAVVDGLSCLPPIRLKSEAELENQKNPEASHLINDRPTEPDDENVPPVDARPPPIIVSPDSETRILVESPVAAEGVTSIASATLGHANQPGYHDSPPVQATTPPTAMRSRSSSPTPVSGDIILPLMIFAVVKANPSHFVSHLLYTQRFRNQRIGGEESYCLVNLMAVADFLENVDLKALGLGESEKKVMSTADLTPIPVHRAALESQAPPISPEGVPARLRRGVEQQVDAIAGSANKVILGVVDQGFGVLRALLPGTAADPNAATPPEGLSPEQEAAPWNAARPGFGLLRRESGFSIASLAASLPGRDRARSFASTAGTTAEESGQMMVDVSSQPGSVRSVYGSDAESSAEDNSQDEGEDDDEQERDDDRHDTRSIRSFESMMGRAARRRRTRKSLTDRLASMPGLARLSGPQQAQPLVGSPQSSRPSSLLPPPRAPTPSANRVETPLSSRAPSPVPLRIAPPNQRFLEAAADDLRLSEVKELLREYKRVVEGLRTMGGFEE</sequence>
<comment type="caution">
    <text evidence="3">The sequence shown here is derived from an EMBL/GenBank/DDBJ whole genome shotgun (WGS) entry which is preliminary data.</text>
</comment>
<evidence type="ECO:0000256" key="1">
    <source>
        <dbReference type="SAM" id="MobiDB-lite"/>
    </source>
</evidence>
<evidence type="ECO:0000259" key="2">
    <source>
        <dbReference type="PROSITE" id="PS51205"/>
    </source>
</evidence>
<feature type="compositionally biased region" description="Polar residues" evidence="1">
    <location>
        <begin position="656"/>
        <end position="674"/>
    </location>
</feature>
<feature type="compositionally biased region" description="Acidic residues" evidence="1">
    <location>
        <begin position="906"/>
        <end position="924"/>
    </location>
</feature>
<dbReference type="PANTHER" id="PTHR23101">
    <property type="entry name" value="RAB GDP/GTP EXCHANGE FACTOR"/>
    <property type="match status" value="1"/>
</dbReference>
<feature type="region of interest" description="Disordered" evidence="1">
    <location>
        <begin position="864"/>
        <end position="1018"/>
    </location>
</feature>
<feature type="domain" description="VPS9" evidence="2">
    <location>
        <begin position="491"/>
        <end position="738"/>
    </location>
</feature>
<dbReference type="Proteomes" id="UP001201163">
    <property type="component" value="Unassembled WGS sequence"/>
</dbReference>
<keyword evidence="4" id="KW-1185">Reference proteome</keyword>
<protein>
    <recommendedName>
        <fullName evidence="2">VPS9 domain-containing protein</fullName>
    </recommendedName>
</protein>
<dbReference type="GO" id="GO:0030139">
    <property type="term" value="C:endocytic vesicle"/>
    <property type="evidence" value="ECO:0007669"/>
    <property type="project" value="TreeGrafter"/>
</dbReference>
<evidence type="ECO:0000313" key="3">
    <source>
        <dbReference type="EMBL" id="KAH9000152.1"/>
    </source>
</evidence>